<reference evidence="3 4" key="1">
    <citation type="journal article" date="2019" name="Int. J. Syst. Evol. Microbiol.">
        <title>The Global Catalogue of Microorganisms (GCM) 10K type strain sequencing project: providing services to taxonomists for standard genome sequencing and annotation.</title>
        <authorList>
            <consortium name="The Broad Institute Genomics Platform"/>
            <consortium name="The Broad Institute Genome Sequencing Center for Infectious Disease"/>
            <person name="Wu L."/>
            <person name="Ma J."/>
        </authorList>
    </citation>
    <scope>NUCLEOTIDE SEQUENCE [LARGE SCALE GENOMIC DNA]</scope>
    <source>
        <strain evidence="3 4">JCM 3325</strain>
    </source>
</reference>
<keyword evidence="2" id="KW-1133">Transmembrane helix</keyword>
<comment type="caution">
    <text evidence="3">The sequence shown here is derived from an EMBL/GenBank/DDBJ whole genome shotgun (WGS) entry which is preliminary data.</text>
</comment>
<name>A0ABN3JM70_9ACTN</name>
<dbReference type="Pfam" id="PF12277">
    <property type="entry name" value="DUF3618"/>
    <property type="match status" value="1"/>
</dbReference>
<keyword evidence="2" id="KW-0472">Membrane</keyword>
<protein>
    <recommendedName>
        <fullName evidence="5">DUF3618 domain-containing protein</fullName>
    </recommendedName>
</protein>
<accession>A0ABN3JM70</accession>
<feature type="compositionally biased region" description="Basic and acidic residues" evidence="1">
    <location>
        <begin position="44"/>
        <end position="62"/>
    </location>
</feature>
<dbReference type="RefSeq" id="WP_344592705.1">
    <property type="nucleotide sequence ID" value="NZ_BAAARW010000020.1"/>
</dbReference>
<evidence type="ECO:0000313" key="4">
    <source>
        <dbReference type="Proteomes" id="UP001501231"/>
    </source>
</evidence>
<feature type="region of interest" description="Disordered" evidence="1">
    <location>
        <begin position="44"/>
        <end position="86"/>
    </location>
</feature>
<sequence>MTQQRSRDAAAPAGTAELRAEIERTRRELGDTVEALAAKTDVKARARETADRMRTQVSDRARRVTRKTRAAGPQGEEGARPSGTMARRGATVAVCGAGVAVAVVLVRRRRAARRRPFWQRMMPARVRWTPPARMYAPRLPARLGDRRTRRVLDQIRARAVRR</sequence>
<evidence type="ECO:0008006" key="5">
    <source>
        <dbReference type="Google" id="ProtNLM"/>
    </source>
</evidence>
<gene>
    <name evidence="3" type="ORF">GCM10010191_54970</name>
</gene>
<keyword evidence="2" id="KW-0812">Transmembrane</keyword>
<evidence type="ECO:0000256" key="2">
    <source>
        <dbReference type="SAM" id="Phobius"/>
    </source>
</evidence>
<dbReference type="EMBL" id="BAAARW010000020">
    <property type="protein sequence ID" value="GAA2433739.1"/>
    <property type="molecule type" value="Genomic_DNA"/>
</dbReference>
<dbReference type="InterPro" id="IPR022062">
    <property type="entry name" value="DUF3618"/>
</dbReference>
<feature type="transmembrane region" description="Helical" evidence="2">
    <location>
        <begin position="89"/>
        <end position="106"/>
    </location>
</feature>
<organism evidence="3 4">
    <name type="scientific">Actinomadura vinacea</name>
    <dbReference type="NCBI Taxonomy" id="115336"/>
    <lineage>
        <taxon>Bacteria</taxon>
        <taxon>Bacillati</taxon>
        <taxon>Actinomycetota</taxon>
        <taxon>Actinomycetes</taxon>
        <taxon>Streptosporangiales</taxon>
        <taxon>Thermomonosporaceae</taxon>
        <taxon>Actinomadura</taxon>
    </lineage>
</organism>
<evidence type="ECO:0000256" key="1">
    <source>
        <dbReference type="SAM" id="MobiDB-lite"/>
    </source>
</evidence>
<proteinExistence type="predicted"/>
<evidence type="ECO:0000313" key="3">
    <source>
        <dbReference type="EMBL" id="GAA2433739.1"/>
    </source>
</evidence>
<dbReference type="Proteomes" id="UP001501231">
    <property type="component" value="Unassembled WGS sequence"/>
</dbReference>
<keyword evidence="4" id="KW-1185">Reference proteome</keyword>